<evidence type="ECO:0000256" key="1">
    <source>
        <dbReference type="SAM" id="Phobius"/>
    </source>
</evidence>
<protein>
    <submittedName>
        <fullName evidence="2">Uncharacterized protein</fullName>
    </submittedName>
</protein>
<gene>
    <name evidence="2" type="ORF">AGLY_011632</name>
</gene>
<sequence length="284" mass="32507">MVNDVILRQQMSTLRPSLKIYTILGLPSKLHSASVDKSSKPICILRLFDSLRWTHLSYSPTVSYPVLNTTTACSRKRILSSLGVRLDDIVTILLLLLIIIIVRLVLSVLCNSQYQLIVEHYDRLFILYSTSNLLLISNKYNDYEDVVPVCVRLGYGLRYSLPPQPVIRNIVCAYVLSLILRLKLIRASFGLAYSVDPLIKPEKIHTIHNCSIKITSRFANAIYRHLKYSVFLDSERSDECIDFTMIITSRNNAPISNYGVVSDVKFKFLRNLSKTRKFAKYTSH</sequence>
<keyword evidence="1" id="KW-1133">Transmembrane helix</keyword>
<evidence type="ECO:0000313" key="3">
    <source>
        <dbReference type="Proteomes" id="UP000475862"/>
    </source>
</evidence>
<feature type="transmembrane region" description="Helical" evidence="1">
    <location>
        <begin position="86"/>
        <end position="106"/>
    </location>
</feature>
<keyword evidence="1" id="KW-0472">Membrane</keyword>
<organism evidence="2 3">
    <name type="scientific">Aphis glycines</name>
    <name type="common">Soybean aphid</name>
    <dbReference type="NCBI Taxonomy" id="307491"/>
    <lineage>
        <taxon>Eukaryota</taxon>
        <taxon>Metazoa</taxon>
        <taxon>Ecdysozoa</taxon>
        <taxon>Arthropoda</taxon>
        <taxon>Hexapoda</taxon>
        <taxon>Insecta</taxon>
        <taxon>Pterygota</taxon>
        <taxon>Neoptera</taxon>
        <taxon>Paraneoptera</taxon>
        <taxon>Hemiptera</taxon>
        <taxon>Sternorrhyncha</taxon>
        <taxon>Aphidomorpha</taxon>
        <taxon>Aphidoidea</taxon>
        <taxon>Aphididae</taxon>
        <taxon>Aphidini</taxon>
        <taxon>Aphis</taxon>
        <taxon>Aphis</taxon>
    </lineage>
</organism>
<dbReference type="AlphaFoldDB" id="A0A6G0TAR8"/>
<dbReference type="EMBL" id="VYZN01000044">
    <property type="protein sequence ID" value="KAE9529536.1"/>
    <property type="molecule type" value="Genomic_DNA"/>
</dbReference>
<keyword evidence="3" id="KW-1185">Reference proteome</keyword>
<proteinExistence type="predicted"/>
<keyword evidence="1" id="KW-0812">Transmembrane</keyword>
<name>A0A6G0TAR8_APHGL</name>
<dbReference type="Proteomes" id="UP000475862">
    <property type="component" value="Unassembled WGS sequence"/>
</dbReference>
<reference evidence="2 3" key="1">
    <citation type="submission" date="2019-08" db="EMBL/GenBank/DDBJ databases">
        <title>The genome of the soybean aphid Biotype 1, its phylome, world population structure and adaptation to the North American continent.</title>
        <authorList>
            <person name="Giordano R."/>
            <person name="Donthu R.K."/>
            <person name="Hernandez A.G."/>
            <person name="Wright C.L."/>
            <person name="Zimin A.V."/>
        </authorList>
    </citation>
    <scope>NUCLEOTIDE SEQUENCE [LARGE SCALE GENOMIC DNA]</scope>
    <source>
        <tissue evidence="2">Whole aphids</tissue>
    </source>
</reference>
<evidence type="ECO:0000313" key="2">
    <source>
        <dbReference type="EMBL" id="KAE9529536.1"/>
    </source>
</evidence>
<accession>A0A6G0TAR8</accession>
<comment type="caution">
    <text evidence="2">The sequence shown here is derived from an EMBL/GenBank/DDBJ whole genome shotgun (WGS) entry which is preliminary data.</text>
</comment>